<dbReference type="AlphaFoldDB" id="A0AAN6DRV8"/>
<organism evidence="2 3">
    <name type="scientific">Exophiala viscosa</name>
    <dbReference type="NCBI Taxonomy" id="2486360"/>
    <lineage>
        <taxon>Eukaryota</taxon>
        <taxon>Fungi</taxon>
        <taxon>Dikarya</taxon>
        <taxon>Ascomycota</taxon>
        <taxon>Pezizomycotina</taxon>
        <taxon>Eurotiomycetes</taxon>
        <taxon>Chaetothyriomycetidae</taxon>
        <taxon>Chaetothyriales</taxon>
        <taxon>Herpotrichiellaceae</taxon>
        <taxon>Exophiala</taxon>
    </lineage>
</organism>
<dbReference type="Proteomes" id="UP001203852">
    <property type="component" value="Unassembled WGS sequence"/>
</dbReference>
<evidence type="ECO:0000313" key="2">
    <source>
        <dbReference type="EMBL" id="KAI1611564.1"/>
    </source>
</evidence>
<dbReference type="PANTHER" id="PTHR43510">
    <property type="entry name" value="AMINOTRANSFERASE FUNCTION, HYPOTHETICAL (EUROFUNG)"/>
    <property type="match status" value="1"/>
</dbReference>
<gene>
    <name evidence="2" type="ORF">EDD36DRAFT_292360</name>
</gene>
<dbReference type="InterPro" id="IPR015421">
    <property type="entry name" value="PyrdxlP-dep_Trfase_major"/>
</dbReference>
<dbReference type="InterPro" id="IPR015424">
    <property type="entry name" value="PyrdxlP-dep_Trfase"/>
</dbReference>
<dbReference type="CDD" id="cd00609">
    <property type="entry name" value="AAT_like"/>
    <property type="match status" value="1"/>
</dbReference>
<protein>
    <submittedName>
        <fullName evidence="2">Pyridoxal phosphate-dependent transferase</fullName>
    </submittedName>
</protein>
<sequence>MGKLPIFELPKYIDENAVKAKHVLAGSATPSLSIEDLIAISSDPNATEKALNFRSLKLGGDLRQGTPAVRNAIAGLYDKEKGVLPEHIITAIGTTGANLTVFQALLGVGDHVICVYPTYGQLPGLPKGFPCEVSRWELDASNGWRLDVGELRKLIRPDTKMLVLNNPNNPTGSHIDVVMQSQILEIAREQNLIVVVDEIFRPLFHAVQGEKMVPSFVEHEYGKVVVTGSMSKAWGLSGVRIGWIVCRDESLFELLVNARQYTFQSASVIDEVIATEVLSDRCRPAILKRHLEYAQKNLQLLEAFVNEHSDTLSWNKPTAASTAFIRLSSNGKPMDDVEFCRAVLQEEGLLFSPGSLCFGDEGQTALRGYVRVHFTLKPEAMVKALEAWDRFLAKMRQSLK</sequence>
<dbReference type="InterPro" id="IPR004839">
    <property type="entry name" value="Aminotransferase_I/II_large"/>
</dbReference>
<dbReference type="PANTHER" id="PTHR43510:SF1">
    <property type="entry name" value="AMINOTRANSFERASE FUNCTION, HYPOTHETICAL (EUROFUNG)"/>
    <property type="match status" value="1"/>
</dbReference>
<dbReference type="Gene3D" id="3.90.1150.10">
    <property type="entry name" value="Aspartate Aminotransferase, domain 1"/>
    <property type="match status" value="1"/>
</dbReference>
<evidence type="ECO:0000313" key="3">
    <source>
        <dbReference type="Proteomes" id="UP001203852"/>
    </source>
</evidence>
<evidence type="ECO:0000259" key="1">
    <source>
        <dbReference type="Pfam" id="PF00155"/>
    </source>
</evidence>
<dbReference type="EMBL" id="MU404356">
    <property type="protein sequence ID" value="KAI1611564.1"/>
    <property type="molecule type" value="Genomic_DNA"/>
</dbReference>
<name>A0AAN6DRV8_9EURO</name>
<reference evidence="2" key="1">
    <citation type="journal article" date="2022" name="bioRxiv">
        <title>Deciphering the potential niche of two novel black yeast fungi from a biological soil crust based on their genomes, phenotypes, and melanin regulation.</title>
        <authorList>
            <consortium name="DOE Joint Genome Institute"/>
            <person name="Carr E.C."/>
            <person name="Barton Q."/>
            <person name="Grambo S."/>
            <person name="Sullivan M."/>
            <person name="Renfro C.M."/>
            <person name="Kuo A."/>
            <person name="Pangilinan J."/>
            <person name="Lipzen A."/>
            <person name="Keymanesh K."/>
            <person name="Savage E."/>
            <person name="Barry K."/>
            <person name="Grigoriev I.V."/>
            <person name="Riekhof W.R."/>
            <person name="Harris S.S."/>
        </authorList>
    </citation>
    <scope>NUCLEOTIDE SEQUENCE</scope>
    <source>
        <strain evidence="2">JF 03-4F</strain>
    </source>
</reference>
<keyword evidence="2" id="KW-0808">Transferase</keyword>
<proteinExistence type="predicted"/>
<dbReference type="GO" id="GO:0016740">
    <property type="term" value="F:transferase activity"/>
    <property type="evidence" value="ECO:0007669"/>
    <property type="project" value="UniProtKB-KW"/>
</dbReference>
<dbReference type="InterPro" id="IPR015422">
    <property type="entry name" value="PyrdxlP-dep_Trfase_small"/>
</dbReference>
<feature type="domain" description="Aminotransferase class I/classII large" evidence="1">
    <location>
        <begin position="50"/>
        <end position="386"/>
    </location>
</feature>
<comment type="caution">
    <text evidence="2">The sequence shown here is derived from an EMBL/GenBank/DDBJ whole genome shotgun (WGS) entry which is preliminary data.</text>
</comment>
<keyword evidence="3" id="KW-1185">Reference proteome</keyword>
<dbReference type="SUPFAM" id="SSF53383">
    <property type="entry name" value="PLP-dependent transferases"/>
    <property type="match status" value="1"/>
</dbReference>
<dbReference type="Pfam" id="PF00155">
    <property type="entry name" value="Aminotran_1_2"/>
    <property type="match status" value="1"/>
</dbReference>
<accession>A0AAN6DRV8</accession>
<dbReference type="GO" id="GO:0030170">
    <property type="term" value="F:pyridoxal phosphate binding"/>
    <property type="evidence" value="ECO:0007669"/>
    <property type="project" value="InterPro"/>
</dbReference>
<dbReference type="Gene3D" id="3.40.640.10">
    <property type="entry name" value="Type I PLP-dependent aspartate aminotransferase-like (Major domain)"/>
    <property type="match status" value="1"/>
</dbReference>